<dbReference type="Gene3D" id="3.40.50.1360">
    <property type="match status" value="1"/>
</dbReference>
<accession>A0A9D2NFX1</accession>
<dbReference type="GO" id="GO:0016853">
    <property type="term" value="F:isomerase activity"/>
    <property type="evidence" value="ECO:0007669"/>
    <property type="project" value="UniProtKB-KW"/>
</dbReference>
<protein>
    <submittedName>
        <fullName evidence="1">Glucosamine-6-phosphate isomerase</fullName>
    </submittedName>
</protein>
<name>A0A9D2NFX1_9FIRM</name>
<dbReference type="InterPro" id="IPR037171">
    <property type="entry name" value="NagB/RpiA_transferase-like"/>
</dbReference>
<proteinExistence type="predicted"/>
<evidence type="ECO:0000313" key="2">
    <source>
        <dbReference type="Proteomes" id="UP000823891"/>
    </source>
</evidence>
<dbReference type="SUPFAM" id="SSF100950">
    <property type="entry name" value="NagB/RpiA/CoA transferase-like"/>
    <property type="match status" value="1"/>
</dbReference>
<dbReference type="Proteomes" id="UP000823891">
    <property type="component" value="Unassembled WGS sequence"/>
</dbReference>
<organism evidence="1 2">
    <name type="scientific">Candidatus Eisenbergiella merdavium</name>
    <dbReference type="NCBI Taxonomy" id="2838551"/>
    <lineage>
        <taxon>Bacteria</taxon>
        <taxon>Bacillati</taxon>
        <taxon>Bacillota</taxon>
        <taxon>Clostridia</taxon>
        <taxon>Lachnospirales</taxon>
        <taxon>Lachnospiraceae</taxon>
        <taxon>Eisenbergiella</taxon>
    </lineage>
</organism>
<sequence>MEREYYRIPAELLGENGKIPLRVMETSEDVFRSMASMMADCIRENNREGRRTVLICPVGPVGQYAYFVEQVNRERLDLSRVWFFNMDEYLDGDTFIDSKNPLSFRGFMDREVYGRIDPELLMPKDQRVFPDPADPAGTDRLLEELGGADIAFGGIGITGHLAFNEPRKDMTAAEFAALPTRVLEIAPETRAVNAAGELGGALECMPARCVTLGMKQILGAGKLRLGVFRDWHRAVVRRAVYGEKTAEFPVTLAQEHPDALILTNGNAARLPFGGNG</sequence>
<gene>
    <name evidence="1" type="ORF">H9761_07315</name>
</gene>
<reference evidence="1" key="1">
    <citation type="journal article" date="2021" name="PeerJ">
        <title>Extensive microbial diversity within the chicken gut microbiome revealed by metagenomics and culture.</title>
        <authorList>
            <person name="Gilroy R."/>
            <person name="Ravi A."/>
            <person name="Getino M."/>
            <person name="Pursley I."/>
            <person name="Horton D.L."/>
            <person name="Alikhan N.F."/>
            <person name="Baker D."/>
            <person name="Gharbi K."/>
            <person name="Hall N."/>
            <person name="Watson M."/>
            <person name="Adriaenssens E.M."/>
            <person name="Foster-Nyarko E."/>
            <person name="Jarju S."/>
            <person name="Secka A."/>
            <person name="Antonio M."/>
            <person name="Oren A."/>
            <person name="Chaudhuri R.R."/>
            <person name="La Ragione R."/>
            <person name="Hildebrand F."/>
            <person name="Pallen M.J."/>
        </authorList>
    </citation>
    <scope>NUCLEOTIDE SEQUENCE</scope>
    <source>
        <strain evidence="1">USAMLcec2-132</strain>
    </source>
</reference>
<dbReference type="EMBL" id="DWWS01000025">
    <property type="protein sequence ID" value="HJC23496.1"/>
    <property type="molecule type" value="Genomic_DNA"/>
</dbReference>
<comment type="caution">
    <text evidence="1">The sequence shown here is derived from an EMBL/GenBank/DDBJ whole genome shotgun (WGS) entry which is preliminary data.</text>
</comment>
<dbReference type="AlphaFoldDB" id="A0A9D2NFX1"/>
<dbReference type="PANTHER" id="PTHR42892">
    <property type="entry name" value="GLUCOSAMINE-6-PHOSPHATE DEAMINASE-LIKE PROTEIN BT_0258-RELATED"/>
    <property type="match status" value="1"/>
</dbReference>
<dbReference type="InterPro" id="IPR052960">
    <property type="entry name" value="GlcN6P_deaminase-like"/>
</dbReference>
<evidence type="ECO:0000313" key="1">
    <source>
        <dbReference type="EMBL" id="HJC23496.1"/>
    </source>
</evidence>
<dbReference type="PANTHER" id="PTHR42892:SF1">
    <property type="entry name" value="GLUCOSAMINE-6-PHOSPHATE ISOMERASE"/>
    <property type="match status" value="1"/>
</dbReference>
<keyword evidence="1" id="KW-0413">Isomerase</keyword>
<reference evidence="1" key="2">
    <citation type="submission" date="2021-04" db="EMBL/GenBank/DDBJ databases">
        <authorList>
            <person name="Gilroy R."/>
        </authorList>
    </citation>
    <scope>NUCLEOTIDE SEQUENCE</scope>
    <source>
        <strain evidence="1">USAMLcec2-132</strain>
    </source>
</reference>